<organism evidence="11 12">
    <name type="scientific">Aerophobetes bacterium</name>
    <dbReference type="NCBI Taxonomy" id="2030807"/>
    <lineage>
        <taxon>Bacteria</taxon>
        <taxon>Candidatus Aerophobota</taxon>
    </lineage>
</organism>
<dbReference type="Pfam" id="PF02424">
    <property type="entry name" value="ApbE"/>
    <property type="match status" value="1"/>
</dbReference>
<evidence type="ECO:0000256" key="9">
    <source>
        <dbReference type="ARBA" id="ARBA00031306"/>
    </source>
</evidence>
<evidence type="ECO:0000256" key="6">
    <source>
        <dbReference type="ARBA" id="ARBA00022723"/>
    </source>
</evidence>
<keyword evidence="6" id="KW-0479">Metal-binding</keyword>
<evidence type="ECO:0000256" key="4">
    <source>
        <dbReference type="ARBA" id="ARBA00022630"/>
    </source>
</evidence>
<evidence type="ECO:0000256" key="3">
    <source>
        <dbReference type="ARBA" id="ARBA00016337"/>
    </source>
</evidence>
<evidence type="ECO:0000313" key="11">
    <source>
        <dbReference type="EMBL" id="RLE12156.1"/>
    </source>
</evidence>
<dbReference type="Proteomes" id="UP000280417">
    <property type="component" value="Unassembled WGS sequence"/>
</dbReference>
<comment type="catalytic activity">
    <reaction evidence="10">
        <text>L-threonyl-[protein] + FAD = FMN-L-threonyl-[protein] + AMP + H(+)</text>
        <dbReference type="Rhea" id="RHEA:36847"/>
        <dbReference type="Rhea" id="RHEA-COMP:11060"/>
        <dbReference type="Rhea" id="RHEA-COMP:11061"/>
        <dbReference type="ChEBI" id="CHEBI:15378"/>
        <dbReference type="ChEBI" id="CHEBI:30013"/>
        <dbReference type="ChEBI" id="CHEBI:57692"/>
        <dbReference type="ChEBI" id="CHEBI:74257"/>
        <dbReference type="ChEBI" id="CHEBI:456215"/>
        <dbReference type="EC" id="2.7.1.180"/>
    </reaction>
</comment>
<keyword evidence="4" id="KW-0285">Flavoprotein</keyword>
<evidence type="ECO:0000313" key="12">
    <source>
        <dbReference type="Proteomes" id="UP000280417"/>
    </source>
</evidence>
<evidence type="ECO:0000256" key="7">
    <source>
        <dbReference type="ARBA" id="ARBA00022827"/>
    </source>
</evidence>
<protein>
    <recommendedName>
        <fullName evidence="3">FAD:protein FMN transferase</fullName>
        <ecNumber evidence="2">2.7.1.180</ecNumber>
    </recommendedName>
    <alternativeName>
        <fullName evidence="9">Flavin transferase</fullName>
    </alternativeName>
</protein>
<keyword evidence="5 11" id="KW-0808">Transferase</keyword>
<dbReference type="AlphaFoldDB" id="A0A662DDY9"/>
<evidence type="ECO:0000256" key="8">
    <source>
        <dbReference type="ARBA" id="ARBA00022842"/>
    </source>
</evidence>
<keyword evidence="7" id="KW-0274">FAD</keyword>
<sequence length="267" mass="29432">MNDYNPRSEIGILNRKGKLAVSPEVREVILRAIYFSRITNGAFDITVGPLVRLWQKMGKEKRLPTQRELKDTLSLVGYQNIKISDSMVLLGKEGMRLDLGGIAKGYAVDKAIEVLRKRGVKNALVNAGGDLYCLGKGPSGKWKIGIQHPRNMREIFGIIRVTDKAVATSGDYRRYYVIQGRRCGHIIDPSTGWTVQNNPMSVTIVAPDCISADALATGVFVLGLEKGIKLINSLPGVEGMIIGEGMRVVKSSGWKKFEVDGLTERMK</sequence>
<name>A0A662DDY9_UNCAE</name>
<dbReference type="PANTHER" id="PTHR30040:SF2">
    <property type="entry name" value="FAD:PROTEIN FMN TRANSFERASE"/>
    <property type="match status" value="1"/>
</dbReference>
<evidence type="ECO:0000256" key="1">
    <source>
        <dbReference type="ARBA" id="ARBA00001946"/>
    </source>
</evidence>
<comment type="caution">
    <text evidence="11">The sequence shown here is derived from an EMBL/GenBank/DDBJ whole genome shotgun (WGS) entry which is preliminary data.</text>
</comment>
<dbReference type="GO" id="GO:0046872">
    <property type="term" value="F:metal ion binding"/>
    <property type="evidence" value="ECO:0007669"/>
    <property type="project" value="UniProtKB-KW"/>
</dbReference>
<dbReference type="InterPro" id="IPR024932">
    <property type="entry name" value="ApbE"/>
</dbReference>
<dbReference type="GO" id="GO:0016740">
    <property type="term" value="F:transferase activity"/>
    <property type="evidence" value="ECO:0007669"/>
    <property type="project" value="UniProtKB-KW"/>
</dbReference>
<evidence type="ECO:0000256" key="10">
    <source>
        <dbReference type="ARBA" id="ARBA00048540"/>
    </source>
</evidence>
<reference evidence="11 12" key="1">
    <citation type="submission" date="2018-06" db="EMBL/GenBank/DDBJ databases">
        <title>Extensive metabolic versatility and redundancy in microbially diverse, dynamic hydrothermal sediments.</title>
        <authorList>
            <person name="Dombrowski N."/>
            <person name="Teske A."/>
            <person name="Baker B.J."/>
        </authorList>
    </citation>
    <scope>NUCLEOTIDE SEQUENCE [LARGE SCALE GENOMIC DNA]</scope>
    <source>
        <strain evidence="11">B3_G15</strain>
    </source>
</reference>
<comment type="cofactor">
    <cofactor evidence="1">
        <name>Mg(2+)</name>
        <dbReference type="ChEBI" id="CHEBI:18420"/>
    </cofactor>
</comment>
<dbReference type="Gene3D" id="3.10.520.10">
    <property type="entry name" value="ApbE-like domains"/>
    <property type="match status" value="1"/>
</dbReference>
<keyword evidence="8" id="KW-0460">Magnesium</keyword>
<evidence type="ECO:0000256" key="2">
    <source>
        <dbReference type="ARBA" id="ARBA00011955"/>
    </source>
</evidence>
<dbReference type="EC" id="2.7.1.180" evidence="2"/>
<dbReference type="SUPFAM" id="SSF143631">
    <property type="entry name" value="ApbE-like"/>
    <property type="match status" value="1"/>
</dbReference>
<evidence type="ECO:0000256" key="5">
    <source>
        <dbReference type="ARBA" id="ARBA00022679"/>
    </source>
</evidence>
<proteinExistence type="predicted"/>
<dbReference type="EMBL" id="QMQA01000187">
    <property type="protein sequence ID" value="RLE12156.1"/>
    <property type="molecule type" value="Genomic_DNA"/>
</dbReference>
<gene>
    <name evidence="11" type="ORF">DRJ04_06720</name>
</gene>
<accession>A0A662DDY9</accession>
<dbReference type="PANTHER" id="PTHR30040">
    <property type="entry name" value="THIAMINE BIOSYNTHESIS LIPOPROTEIN APBE"/>
    <property type="match status" value="1"/>
</dbReference>
<dbReference type="InterPro" id="IPR003374">
    <property type="entry name" value="ApbE-like_sf"/>
</dbReference>